<feature type="compositionally biased region" description="Low complexity" evidence="1">
    <location>
        <begin position="142"/>
        <end position="158"/>
    </location>
</feature>
<dbReference type="EMBL" id="CAFZ01000086">
    <property type="protein sequence ID" value="CCA70547.1"/>
    <property type="molecule type" value="Genomic_DNA"/>
</dbReference>
<name>G4TGW1_SERID</name>
<dbReference type="Gene3D" id="3.10.350.10">
    <property type="entry name" value="LysM domain"/>
    <property type="match status" value="1"/>
</dbReference>
<dbReference type="Pfam" id="PF01476">
    <property type="entry name" value="LysM"/>
    <property type="match status" value="1"/>
</dbReference>
<comment type="caution">
    <text evidence="3">The sequence shown here is derived from an EMBL/GenBank/DDBJ whole genome shotgun (WGS) entry which is preliminary data.</text>
</comment>
<feature type="region of interest" description="Disordered" evidence="1">
    <location>
        <begin position="424"/>
        <end position="495"/>
    </location>
</feature>
<reference evidence="3 4" key="1">
    <citation type="journal article" date="2011" name="PLoS Pathog.">
        <title>Endophytic Life Strategies Decoded by Genome and Transcriptome Analyses of the Mutualistic Root Symbiont Piriformospora indica.</title>
        <authorList>
            <person name="Zuccaro A."/>
            <person name="Lahrmann U."/>
            <person name="Guldener U."/>
            <person name="Langen G."/>
            <person name="Pfiffi S."/>
            <person name="Biedenkopf D."/>
            <person name="Wong P."/>
            <person name="Samans B."/>
            <person name="Grimm C."/>
            <person name="Basiewicz M."/>
            <person name="Murat C."/>
            <person name="Martin F."/>
            <person name="Kogel K.H."/>
        </authorList>
    </citation>
    <scope>NUCLEOTIDE SEQUENCE [LARGE SCALE GENOMIC DNA]</scope>
    <source>
        <strain evidence="3 4">DSM 11827</strain>
    </source>
</reference>
<dbReference type="PANTHER" id="PTHR20932:SF8">
    <property type="entry name" value="LD22649P"/>
    <property type="match status" value="1"/>
</dbReference>
<evidence type="ECO:0000313" key="4">
    <source>
        <dbReference type="Proteomes" id="UP000007148"/>
    </source>
</evidence>
<protein>
    <recommendedName>
        <fullName evidence="2">LysM domain-containing protein</fullName>
    </recommendedName>
</protein>
<dbReference type="AlphaFoldDB" id="G4TGW1"/>
<dbReference type="HOGENOM" id="CLU_402884_0_0_1"/>
<dbReference type="OrthoDB" id="2107166at2759"/>
<accession>G4TGW1</accession>
<evidence type="ECO:0000313" key="3">
    <source>
        <dbReference type="EMBL" id="CCA70547.1"/>
    </source>
</evidence>
<feature type="compositionally biased region" description="Polar residues" evidence="1">
    <location>
        <begin position="119"/>
        <end position="141"/>
    </location>
</feature>
<dbReference type="InParanoid" id="G4TGW1"/>
<feature type="region of interest" description="Disordered" evidence="1">
    <location>
        <begin position="1"/>
        <end position="45"/>
    </location>
</feature>
<feature type="region of interest" description="Disordered" evidence="1">
    <location>
        <begin position="541"/>
        <end position="571"/>
    </location>
</feature>
<dbReference type="InterPro" id="IPR045030">
    <property type="entry name" value="LYSM1-4"/>
</dbReference>
<organism evidence="3 4">
    <name type="scientific">Serendipita indica (strain DSM 11827)</name>
    <name type="common">Root endophyte fungus</name>
    <name type="synonym">Piriformospora indica</name>
    <dbReference type="NCBI Taxonomy" id="1109443"/>
    <lineage>
        <taxon>Eukaryota</taxon>
        <taxon>Fungi</taxon>
        <taxon>Dikarya</taxon>
        <taxon>Basidiomycota</taxon>
        <taxon>Agaricomycotina</taxon>
        <taxon>Agaricomycetes</taxon>
        <taxon>Sebacinales</taxon>
        <taxon>Serendipitaceae</taxon>
        <taxon>Serendipita</taxon>
    </lineage>
</organism>
<evidence type="ECO:0000259" key="2">
    <source>
        <dbReference type="PROSITE" id="PS51782"/>
    </source>
</evidence>
<feature type="compositionally biased region" description="Basic residues" evidence="1">
    <location>
        <begin position="633"/>
        <end position="643"/>
    </location>
</feature>
<dbReference type="CDD" id="cd00118">
    <property type="entry name" value="LysM"/>
    <property type="match status" value="1"/>
</dbReference>
<evidence type="ECO:0000256" key="1">
    <source>
        <dbReference type="SAM" id="MobiDB-lite"/>
    </source>
</evidence>
<feature type="compositionally biased region" description="Polar residues" evidence="1">
    <location>
        <begin position="165"/>
        <end position="190"/>
    </location>
</feature>
<proteinExistence type="predicted"/>
<dbReference type="InterPro" id="IPR036779">
    <property type="entry name" value="LysM_dom_sf"/>
</dbReference>
<feature type="domain" description="LysM" evidence="2">
    <location>
        <begin position="371"/>
        <end position="415"/>
    </location>
</feature>
<dbReference type="eggNOG" id="ENOG502SBZ1">
    <property type="taxonomic scope" value="Eukaryota"/>
</dbReference>
<dbReference type="PROSITE" id="PS51782">
    <property type="entry name" value="LYSM"/>
    <property type="match status" value="1"/>
</dbReference>
<feature type="region of interest" description="Disordered" evidence="1">
    <location>
        <begin position="119"/>
        <end position="205"/>
    </location>
</feature>
<keyword evidence="4" id="KW-1185">Reference proteome</keyword>
<feature type="compositionally biased region" description="Basic and acidic residues" evidence="1">
    <location>
        <begin position="644"/>
        <end position="654"/>
    </location>
</feature>
<feature type="compositionally biased region" description="Low complexity" evidence="1">
    <location>
        <begin position="456"/>
        <end position="494"/>
    </location>
</feature>
<feature type="region of interest" description="Disordered" evidence="1">
    <location>
        <begin position="308"/>
        <end position="338"/>
    </location>
</feature>
<dbReference type="Proteomes" id="UP000007148">
    <property type="component" value="Unassembled WGS sequence"/>
</dbReference>
<sequence length="694" mass="74079">MNDGAAWEHSHRIEPPTPTAQNPWASLHSSQEPFQPSNRSTSNLLTVTDEYVPRGRSTSLAGGSSSTTITYATSRLASSEREGDSLLAAGIRPRIRRQRSEIGSQSADGVVKVDEDQGFRTNSYSKPSSSVMYADSASANGSTPSLSSYAPTSASSTPKRPLQSRKMSNTLSNDNQPHPRDTQPSGNSFISPEAVSDPWDWDANDKTREGKARTALVQGKGKQRAGLAGPFSSGLKTVFGSKLWGEVETLWNEAISPISGYDPSANGGQGGHAYLDVWGRPISKPPDAELGRGRDTRPARVLEDINANEARRVTGPLEENDISQTTTPSLSRRTTRVERETPKTLVSDAGVDILGEIEGTKANDTGEAEVFEHKVLPTDSLAGVALKYGITVAQLRKCNKMWASDTIHLRKVLYIPVSSVNTGNTGGNLVGRSGELIDLSPRRQRRQVSQGNVVDSSPSKSDYGISSSPSGSNVSLSASTSSLTPSKSLNSTPSMKKVPLSELSYFPPPSVPSTSIFTSNPHPSTISAGTMRRWELENGVTSTPFSTLGPPGPSPGLTSSSRTTSPSRSPLPTSIFNVFPSLNELNITSRVSFETVRSASGSTPGSGNVSGDEDVELDELKGAGATSSESTRQKMRRRVKVKHRPNESMEDKQPSRLSGVITKQLAPKTMELPSLSNSPPSAGYGSGWIDPMSH</sequence>
<feature type="compositionally biased region" description="Basic and acidic residues" evidence="1">
    <location>
        <begin position="1"/>
        <end position="14"/>
    </location>
</feature>
<dbReference type="SUPFAM" id="SSF54106">
    <property type="entry name" value="LysM domain"/>
    <property type="match status" value="1"/>
</dbReference>
<gene>
    <name evidence="3" type="ORF">PIIN_04484</name>
</gene>
<dbReference type="SMART" id="SM00257">
    <property type="entry name" value="LysM"/>
    <property type="match status" value="1"/>
</dbReference>
<feature type="compositionally biased region" description="Polar residues" evidence="1">
    <location>
        <begin position="19"/>
        <end position="45"/>
    </location>
</feature>
<dbReference type="PANTHER" id="PTHR20932">
    <property type="entry name" value="LYSM AND PUTATIVE PEPTIDOGLYCAN-BINDING DOMAIN-CONTAINING PROTEIN"/>
    <property type="match status" value="1"/>
</dbReference>
<dbReference type="InterPro" id="IPR018392">
    <property type="entry name" value="LysM"/>
</dbReference>
<feature type="region of interest" description="Disordered" evidence="1">
    <location>
        <begin position="621"/>
        <end position="694"/>
    </location>
</feature>
<feature type="compositionally biased region" description="Low complexity" evidence="1">
    <location>
        <begin position="323"/>
        <end position="332"/>
    </location>
</feature>